<dbReference type="Gene3D" id="3.90.550.10">
    <property type="entry name" value="Spore Coat Polysaccharide Biosynthesis Protein SpsA, Chain A"/>
    <property type="match status" value="1"/>
</dbReference>
<dbReference type="InterPro" id="IPR029044">
    <property type="entry name" value="Nucleotide-diphossugar_trans"/>
</dbReference>
<dbReference type="PANTHER" id="PTHR43630:SF2">
    <property type="entry name" value="GLYCOSYLTRANSFERASE"/>
    <property type="match status" value="1"/>
</dbReference>
<feature type="domain" description="Glycosyltransferase 2-like" evidence="1">
    <location>
        <begin position="5"/>
        <end position="167"/>
    </location>
</feature>
<evidence type="ECO:0000313" key="3">
    <source>
        <dbReference type="Proteomes" id="UP001597079"/>
    </source>
</evidence>
<keyword evidence="2" id="KW-0328">Glycosyltransferase</keyword>
<gene>
    <name evidence="2" type="ORF">ACFSB2_11755</name>
</gene>
<dbReference type="Gene3D" id="1.25.40.10">
    <property type="entry name" value="Tetratricopeptide repeat domain"/>
    <property type="match status" value="1"/>
</dbReference>
<keyword evidence="2" id="KW-0808">Transferase</keyword>
<evidence type="ECO:0000259" key="1">
    <source>
        <dbReference type="Pfam" id="PF00535"/>
    </source>
</evidence>
<dbReference type="CDD" id="cd02511">
    <property type="entry name" value="Beta4Glucosyltransferase"/>
    <property type="match status" value="1"/>
</dbReference>
<sequence>MKLSLCSIVKNEAAVIRKMLESVVGAADEIVIVDTGSTDATLDIIDAFSQEHPGLVQLHHSEWLGDFAAARNQSIDYATGDWILILDADEYLDGQSKQQIRAFLESTNVDGVFLTVRSYTGNANALGNVLDIDVCRVFRNAYRYEGIIHEQIVEPIIRSGGKVGRSSILIHHLGYIDEYKIYKQKGQRNIALLEKQYREIPRRDKHHRWFSGANLIVEYVMMNQNQRAIDEVRPLIEEMKKEKQVPELLSRMYKLYIAGLTQAGRLEDGLRACREAIRYFPSYTDFYFTRSTIEINLNQYTNAIKSLDKCKSLGDVKLSMSERLEGVSTYLADTQFGRLWLELGDDVSARDAYFRAFAQNPTAQKVIPMLVLLTKENETLQAMKQVIQTRPGTFEFALYYAISGMPAALDVVEQARQAYGDGVVLRQARFAAEVHLGLEPSMPEQLEADDIVRCALWQYEQGDVDKAVANWRAAGQVGAFFVQVLEQCDPQKRDNPVTWNLGSVVHTLIQTRAKRFLTKFLLTARFNPDTMALLTHTDLATVLTTDEALALKPQHFFDATWKMQNYILRGQVEQAELLIADAKMPDGSFSVSGYVMLAELYPEEQTKWLNEAREHYPDSQLITFLRRKLAQTVARPSPLIH</sequence>
<dbReference type="RefSeq" id="WP_377943244.1">
    <property type="nucleotide sequence ID" value="NZ_JBHUCX010000028.1"/>
</dbReference>
<dbReference type="Pfam" id="PF00535">
    <property type="entry name" value="Glycos_transf_2"/>
    <property type="match status" value="1"/>
</dbReference>
<proteinExistence type="predicted"/>
<dbReference type="PANTHER" id="PTHR43630">
    <property type="entry name" value="POLY-BETA-1,6-N-ACETYL-D-GLUCOSAMINE SYNTHASE"/>
    <property type="match status" value="1"/>
</dbReference>
<dbReference type="EMBL" id="JBHUCX010000028">
    <property type="protein sequence ID" value="MFD1675371.1"/>
    <property type="molecule type" value="Genomic_DNA"/>
</dbReference>
<reference evidence="3" key="1">
    <citation type="journal article" date="2019" name="Int. J. Syst. Evol. Microbiol.">
        <title>The Global Catalogue of Microorganisms (GCM) 10K type strain sequencing project: providing services to taxonomists for standard genome sequencing and annotation.</title>
        <authorList>
            <consortium name="The Broad Institute Genomics Platform"/>
            <consortium name="The Broad Institute Genome Sequencing Center for Infectious Disease"/>
            <person name="Wu L."/>
            <person name="Ma J."/>
        </authorList>
    </citation>
    <scope>NUCLEOTIDE SEQUENCE [LARGE SCALE GENOMIC DNA]</scope>
    <source>
        <strain evidence="3">CGMCC 1.12286</strain>
    </source>
</reference>
<accession>A0ABW4JG40</accession>
<dbReference type="InterPro" id="IPR001173">
    <property type="entry name" value="Glyco_trans_2-like"/>
</dbReference>
<protein>
    <submittedName>
        <fullName evidence="2">Glycosyltransferase</fullName>
        <ecNumber evidence="2">2.4.-.-</ecNumber>
    </submittedName>
</protein>
<dbReference type="InterPro" id="IPR011990">
    <property type="entry name" value="TPR-like_helical_dom_sf"/>
</dbReference>
<keyword evidence="3" id="KW-1185">Reference proteome</keyword>
<comment type="caution">
    <text evidence="2">The sequence shown here is derived from an EMBL/GenBank/DDBJ whole genome shotgun (WGS) entry which is preliminary data.</text>
</comment>
<dbReference type="EC" id="2.4.-.-" evidence="2"/>
<evidence type="ECO:0000313" key="2">
    <source>
        <dbReference type="EMBL" id="MFD1675371.1"/>
    </source>
</evidence>
<dbReference type="SUPFAM" id="SSF53448">
    <property type="entry name" value="Nucleotide-diphospho-sugar transferases"/>
    <property type="match status" value="1"/>
</dbReference>
<dbReference type="GO" id="GO:0016757">
    <property type="term" value="F:glycosyltransferase activity"/>
    <property type="evidence" value="ECO:0007669"/>
    <property type="project" value="UniProtKB-KW"/>
</dbReference>
<name>A0ABW4JG40_9BACL</name>
<dbReference type="SUPFAM" id="SSF48452">
    <property type="entry name" value="TPR-like"/>
    <property type="match status" value="1"/>
</dbReference>
<organism evidence="2 3">
    <name type="scientific">Alicyclobacillus fodiniaquatilis</name>
    <dbReference type="NCBI Taxonomy" id="1661150"/>
    <lineage>
        <taxon>Bacteria</taxon>
        <taxon>Bacillati</taxon>
        <taxon>Bacillota</taxon>
        <taxon>Bacilli</taxon>
        <taxon>Bacillales</taxon>
        <taxon>Alicyclobacillaceae</taxon>
        <taxon>Alicyclobacillus</taxon>
    </lineage>
</organism>
<dbReference type="Proteomes" id="UP001597079">
    <property type="component" value="Unassembled WGS sequence"/>
</dbReference>